<accession>A0ABS6ZQ43</accession>
<evidence type="ECO:0000259" key="1">
    <source>
        <dbReference type="Pfam" id="PF00248"/>
    </source>
</evidence>
<feature type="domain" description="NADP-dependent oxidoreductase" evidence="1">
    <location>
        <begin position="2"/>
        <end position="258"/>
    </location>
</feature>
<dbReference type="Proteomes" id="UP000769617">
    <property type="component" value="Unassembled WGS sequence"/>
</dbReference>
<name>A0ABS6ZQ43_9GAMM</name>
<reference evidence="2 3" key="1">
    <citation type="submission" date="2021-07" db="EMBL/GenBank/DDBJ databases">
        <authorList>
            <person name="So Y."/>
        </authorList>
    </citation>
    <scope>NUCLEOTIDE SEQUENCE [LARGE SCALE GENOMIC DNA]</scope>
    <source>
        <strain evidence="2 3">Y3S6</strain>
    </source>
</reference>
<dbReference type="InterPro" id="IPR053135">
    <property type="entry name" value="AKR2_Oxidoreductase"/>
</dbReference>
<dbReference type="SUPFAM" id="SSF51430">
    <property type="entry name" value="NAD(P)-linked oxidoreductase"/>
    <property type="match status" value="1"/>
</dbReference>
<dbReference type="PRINTS" id="PR00069">
    <property type="entry name" value="ALDKETRDTASE"/>
</dbReference>
<dbReference type="PANTHER" id="PTHR43312">
    <property type="entry name" value="D-THREO-ALDOSE 1-DEHYDROGENASE"/>
    <property type="match status" value="1"/>
</dbReference>
<evidence type="ECO:0000313" key="2">
    <source>
        <dbReference type="EMBL" id="MBW6392010.1"/>
    </source>
</evidence>
<dbReference type="RefSeq" id="WP_219792495.1">
    <property type="nucleotide sequence ID" value="NZ_JAHYCA010000004.1"/>
</dbReference>
<dbReference type="InterPro" id="IPR023210">
    <property type="entry name" value="NADP_OxRdtase_dom"/>
</dbReference>
<dbReference type="EMBL" id="JAHYCA010000004">
    <property type="protein sequence ID" value="MBW6392010.1"/>
    <property type="molecule type" value="Genomic_DNA"/>
</dbReference>
<dbReference type="InterPro" id="IPR020471">
    <property type="entry name" value="AKR"/>
</dbReference>
<keyword evidence="3" id="KW-1185">Reference proteome</keyword>
<dbReference type="Pfam" id="PF00248">
    <property type="entry name" value="Aldo_ket_red"/>
    <property type="match status" value="1"/>
</dbReference>
<protein>
    <submittedName>
        <fullName evidence="2">Aldo/keto reductase</fullName>
    </submittedName>
</protein>
<dbReference type="InterPro" id="IPR036812">
    <property type="entry name" value="NAD(P)_OxRdtase_dom_sf"/>
</dbReference>
<organism evidence="2 3">
    <name type="scientific">Billgrantia antri</name>
    <dbReference type="NCBI Taxonomy" id="2846777"/>
    <lineage>
        <taxon>Bacteria</taxon>
        <taxon>Pseudomonadati</taxon>
        <taxon>Pseudomonadota</taxon>
        <taxon>Gammaproteobacteria</taxon>
        <taxon>Oceanospirillales</taxon>
        <taxon>Halomonadaceae</taxon>
        <taxon>Billgrantia</taxon>
    </lineage>
</organism>
<dbReference type="CDD" id="cd19097">
    <property type="entry name" value="AKR_unchar"/>
    <property type="match status" value="1"/>
</dbReference>
<comment type="caution">
    <text evidence="2">The sequence shown here is derived from an EMBL/GenBank/DDBJ whole genome shotgun (WGS) entry which is preliminary data.</text>
</comment>
<proteinExistence type="predicted"/>
<sequence>MKLALGTAQFGLDYGIANTGGKVASEEVHRILRLALKHDIRTLDTAAAYGSSEEVLGKVGVGDFEVITKVPPIPANVGCISTWVEQSIESSLKALRVNTLSAVLLHRPMQLFDEGGEAVYEAIQSFKVQGRIDKIGVSIYQPGELDTLLSHYHFDLVQAPFNLMDRRLLSSGWLGELNRRGIEVHARSVFLQGLLLMRPEDRPAYFRDWENQLACYDSWLAEKNISAVRACLGFACQQTGVHRVVVGVQSAAQLAELIVSVPRSELIIPDALEVEDEELINPAKWSL</sequence>
<evidence type="ECO:0000313" key="3">
    <source>
        <dbReference type="Proteomes" id="UP000769617"/>
    </source>
</evidence>
<dbReference type="Gene3D" id="3.20.20.100">
    <property type="entry name" value="NADP-dependent oxidoreductase domain"/>
    <property type="match status" value="1"/>
</dbReference>
<dbReference type="PANTHER" id="PTHR43312:SF1">
    <property type="entry name" value="NADP-DEPENDENT OXIDOREDUCTASE DOMAIN-CONTAINING PROTEIN"/>
    <property type="match status" value="1"/>
</dbReference>
<gene>
    <name evidence="2" type="ORF">KPL81_12680</name>
</gene>